<feature type="compositionally biased region" description="Basic and acidic residues" evidence="1">
    <location>
        <begin position="90"/>
        <end position="99"/>
    </location>
</feature>
<name>A0ABW0M7R3_9BURK</name>
<feature type="region of interest" description="Disordered" evidence="1">
    <location>
        <begin position="24"/>
        <end position="99"/>
    </location>
</feature>
<proteinExistence type="predicted"/>
<dbReference type="EMBL" id="JBHSMT010000013">
    <property type="protein sequence ID" value="MFC5474199.1"/>
    <property type="molecule type" value="Genomic_DNA"/>
</dbReference>
<evidence type="ECO:0000313" key="4">
    <source>
        <dbReference type="Proteomes" id="UP001596045"/>
    </source>
</evidence>
<gene>
    <name evidence="3" type="ORF">ACFPM8_09535</name>
</gene>
<sequence>MIMMFRKISVCLLLLATMMSVYARSDRVREERPEREAPPPSQYDARRGGGAPNQDWQNNRGRNVEQSEGNGRGKMSPDERRALRQQINEAGRDIYPPRR</sequence>
<keyword evidence="4" id="KW-1185">Reference proteome</keyword>
<evidence type="ECO:0008006" key="5">
    <source>
        <dbReference type="Google" id="ProtNLM"/>
    </source>
</evidence>
<dbReference type="RefSeq" id="WP_378997266.1">
    <property type="nucleotide sequence ID" value="NZ_JBHSMT010000013.1"/>
</dbReference>
<reference evidence="4" key="1">
    <citation type="journal article" date="2019" name="Int. J. Syst. Evol. Microbiol.">
        <title>The Global Catalogue of Microorganisms (GCM) 10K type strain sequencing project: providing services to taxonomists for standard genome sequencing and annotation.</title>
        <authorList>
            <consortium name="The Broad Institute Genomics Platform"/>
            <consortium name="The Broad Institute Genome Sequencing Center for Infectious Disease"/>
            <person name="Wu L."/>
            <person name="Ma J."/>
        </authorList>
    </citation>
    <scope>NUCLEOTIDE SEQUENCE [LARGE SCALE GENOMIC DNA]</scope>
    <source>
        <strain evidence="4">JCM 17066</strain>
    </source>
</reference>
<feature type="signal peptide" evidence="2">
    <location>
        <begin position="1"/>
        <end position="23"/>
    </location>
</feature>
<evidence type="ECO:0000313" key="3">
    <source>
        <dbReference type="EMBL" id="MFC5474199.1"/>
    </source>
</evidence>
<evidence type="ECO:0000256" key="2">
    <source>
        <dbReference type="SAM" id="SignalP"/>
    </source>
</evidence>
<feature type="compositionally biased region" description="Basic and acidic residues" evidence="1">
    <location>
        <begin position="24"/>
        <end position="37"/>
    </location>
</feature>
<feature type="chain" id="PRO_5046085621" description="DUF4148 domain-containing protein" evidence="2">
    <location>
        <begin position="24"/>
        <end position="99"/>
    </location>
</feature>
<protein>
    <recommendedName>
        <fullName evidence="5">DUF4148 domain-containing protein</fullName>
    </recommendedName>
</protein>
<evidence type="ECO:0000256" key="1">
    <source>
        <dbReference type="SAM" id="MobiDB-lite"/>
    </source>
</evidence>
<dbReference type="Proteomes" id="UP001596045">
    <property type="component" value="Unassembled WGS sequence"/>
</dbReference>
<feature type="compositionally biased region" description="Polar residues" evidence="1">
    <location>
        <begin position="54"/>
        <end position="69"/>
    </location>
</feature>
<keyword evidence="2" id="KW-0732">Signal</keyword>
<comment type="caution">
    <text evidence="3">The sequence shown here is derived from an EMBL/GenBank/DDBJ whole genome shotgun (WGS) entry which is preliminary data.</text>
</comment>
<accession>A0ABW0M7R3</accession>
<organism evidence="3 4">
    <name type="scientific">Paraherbaspirillum soli</name>
    <dbReference type="NCBI Taxonomy" id="631222"/>
    <lineage>
        <taxon>Bacteria</taxon>
        <taxon>Pseudomonadati</taxon>
        <taxon>Pseudomonadota</taxon>
        <taxon>Betaproteobacteria</taxon>
        <taxon>Burkholderiales</taxon>
        <taxon>Oxalobacteraceae</taxon>
        <taxon>Paraherbaspirillum</taxon>
    </lineage>
</organism>